<comment type="caution">
    <text evidence="1">The sequence shown here is derived from an EMBL/GenBank/DDBJ whole genome shotgun (WGS) entry which is preliminary data.</text>
</comment>
<gene>
    <name evidence="1" type="ORF">AFL42_15100</name>
</gene>
<organism evidence="1 2">
    <name type="scientific">Oceanobacillus caeni</name>
    <dbReference type="NCBI Taxonomy" id="405946"/>
    <lineage>
        <taxon>Bacteria</taxon>
        <taxon>Bacillati</taxon>
        <taxon>Bacillota</taxon>
        <taxon>Bacilli</taxon>
        <taxon>Bacillales</taxon>
        <taxon>Bacillaceae</taxon>
        <taxon>Oceanobacillus</taxon>
    </lineage>
</organism>
<sequence length="112" mass="12811">MNCCCDSGKTNDLKIEGDVGADPIWCNRCGCNLNIEDIPISARLVEELSYWKAKYGEWIDWDLDKLVPNGVELEERFNQRGLALAEKVKQELDSKYKIRYVASTSARTYDQS</sequence>
<evidence type="ECO:0000313" key="2">
    <source>
        <dbReference type="Proteomes" id="UP000037854"/>
    </source>
</evidence>
<proteinExistence type="predicted"/>
<protein>
    <submittedName>
        <fullName evidence="1">Uncharacterized protein</fullName>
    </submittedName>
</protein>
<keyword evidence="2" id="KW-1185">Reference proteome</keyword>
<accession>A0ABR5MGA2</accession>
<evidence type="ECO:0000313" key="1">
    <source>
        <dbReference type="EMBL" id="KPH71488.1"/>
    </source>
</evidence>
<name>A0ABR5MGA2_9BACI</name>
<dbReference type="EMBL" id="LGTK01000072">
    <property type="protein sequence ID" value="KPH71488.1"/>
    <property type="molecule type" value="Genomic_DNA"/>
</dbReference>
<dbReference type="Proteomes" id="UP000037854">
    <property type="component" value="Unassembled WGS sequence"/>
</dbReference>
<reference evidence="1 2" key="1">
    <citation type="submission" date="2015-07" db="EMBL/GenBank/DDBJ databases">
        <title>High-quality draft genome sequence of Oceanobacillus caeni HM6, a bacillus isolated from a human feces.</title>
        <authorList>
            <person name="Kumar J."/>
            <person name="Verma M.K."/>
            <person name="Pandey R."/>
            <person name="Bhambi M."/>
            <person name="Chauhan N."/>
        </authorList>
    </citation>
    <scope>NUCLEOTIDE SEQUENCE [LARGE SCALE GENOMIC DNA]</scope>
    <source>
        <strain evidence="1 2">HM6</strain>
    </source>
</reference>